<dbReference type="InterPro" id="IPR051200">
    <property type="entry name" value="Host-pathogen_enzymatic-act"/>
</dbReference>
<dbReference type="EMBL" id="LSBA01000023">
    <property type="protein sequence ID" value="KXZ17028.1"/>
    <property type="molecule type" value="Genomic_DNA"/>
</dbReference>
<dbReference type="InterPro" id="IPR011045">
    <property type="entry name" value="N2O_reductase_N"/>
</dbReference>
<accession>A0A150F4M1</accession>
<comment type="caution">
    <text evidence="1">The sequence shown here is derived from an EMBL/GenBank/DDBJ whole genome shotgun (WGS) entry which is preliminary data.</text>
</comment>
<dbReference type="Proteomes" id="UP000075430">
    <property type="component" value="Unassembled WGS sequence"/>
</dbReference>
<evidence type="ECO:0000313" key="2">
    <source>
        <dbReference type="Proteomes" id="UP000075430"/>
    </source>
</evidence>
<evidence type="ECO:0008006" key="3">
    <source>
        <dbReference type="Google" id="ProtNLM"/>
    </source>
</evidence>
<dbReference type="SUPFAM" id="SSF50974">
    <property type="entry name" value="Nitrous oxide reductase, N-terminal domain"/>
    <property type="match status" value="1"/>
</dbReference>
<dbReference type="OrthoDB" id="2643961at2"/>
<proteinExistence type="predicted"/>
<sequence>MKEKELAFKKKTDGQLENCLCFCEEEINREAPFRVPVEIPEGFAVEPAAAEAAVVWNSDHLSCVLEPCLIQTGPSRNDIGVIYAVRLQGTITLLVSVSPVRNQYGQGNGAISVLHATDVDQVVYYTDKADDCPELSQVTIKNIAVVPPFYGSPLSVTGTIILVPEPEPVYAFTSNSIDQSVSVIDTNTYTVVTKISLPYQPYGIEVTPDKAYTYVLHYDHNMISVIDNRTLTVTASILLNQQPESIAFLPEHEFAYVLAGTSIIVIRLSTLIVERSIVIDGNPASLAIDPNGLYAYVIDSSSASVVRIDLNTGEAAGTIPRDLILSSIEISPPERYAYVLEQEFFFNDVSIIDLDTFTIVTTIELEYEGEYRLFTGGSEVYLFDDFSNNVYAVRPNGAAVLGHLSAPAVVSDLTFTPDGQYLYTTHWTEQIITVYNTEDYTVETVISLGVSPNEIAI</sequence>
<dbReference type="PANTHER" id="PTHR47197:SF3">
    <property type="entry name" value="DIHYDRO-HEME D1 DEHYDROGENASE"/>
    <property type="match status" value="1"/>
</dbReference>
<reference evidence="2" key="1">
    <citation type="submission" date="2016-02" db="EMBL/GenBank/DDBJ databases">
        <authorList>
            <person name="Dunlap C."/>
        </authorList>
    </citation>
    <scope>NUCLEOTIDE SEQUENCE [LARGE SCALE GENOMIC DNA]</scope>
    <source>
        <strain evidence="2">NRRL B-41092</strain>
    </source>
</reference>
<dbReference type="Gene3D" id="2.130.10.10">
    <property type="entry name" value="YVTN repeat-like/Quinoprotein amine dehydrogenase"/>
    <property type="match status" value="2"/>
</dbReference>
<dbReference type="AlphaFoldDB" id="A0A150F4M1"/>
<dbReference type="InterPro" id="IPR015943">
    <property type="entry name" value="WD40/YVTN_repeat-like_dom_sf"/>
</dbReference>
<dbReference type="PANTHER" id="PTHR47197">
    <property type="entry name" value="PROTEIN NIRF"/>
    <property type="match status" value="1"/>
</dbReference>
<organism evidence="1 2">
    <name type="scientific">Bacillus nakamurai</name>
    <dbReference type="NCBI Taxonomy" id="1793963"/>
    <lineage>
        <taxon>Bacteria</taxon>
        <taxon>Bacillati</taxon>
        <taxon>Bacillota</taxon>
        <taxon>Bacilli</taxon>
        <taxon>Bacillales</taxon>
        <taxon>Bacillaceae</taxon>
        <taxon>Bacillus</taxon>
    </lineage>
</organism>
<keyword evidence="2" id="KW-1185">Reference proteome</keyword>
<dbReference type="RefSeq" id="WP_061522498.1">
    <property type="nucleotide sequence ID" value="NZ_JARLZY010000023.1"/>
</dbReference>
<gene>
    <name evidence="1" type="ORF">AXI58_01125</name>
</gene>
<name>A0A150F4M1_9BACI</name>
<dbReference type="STRING" id="1793963.AXI58_01125"/>
<protein>
    <recommendedName>
        <fullName evidence="3">YncE family protein</fullName>
    </recommendedName>
</protein>
<evidence type="ECO:0000313" key="1">
    <source>
        <dbReference type="EMBL" id="KXZ17028.1"/>
    </source>
</evidence>